<feature type="compositionally biased region" description="Polar residues" evidence="1">
    <location>
        <begin position="299"/>
        <end position="309"/>
    </location>
</feature>
<gene>
    <name evidence="3" type="ORF">RCC_10907</name>
</gene>
<dbReference type="CDD" id="cd17003">
    <property type="entry name" value="CID_Rtt103"/>
    <property type="match status" value="1"/>
</dbReference>
<evidence type="ECO:0000256" key="1">
    <source>
        <dbReference type="SAM" id="MobiDB-lite"/>
    </source>
</evidence>
<evidence type="ECO:0000313" key="4">
    <source>
        <dbReference type="Proteomes" id="UP000225277"/>
    </source>
</evidence>
<dbReference type="Pfam" id="PF04818">
    <property type="entry name" value="CID"/>
    <property type="match status" value="1"/>
</dbReference>
<dbReference type="EMBL" id="FJUY01000025">
    <property type="protein sequence ID" value="CZT25178.1"/>
    <property type="molecule type" value="Genomic_DNA"/>
</dbReference>
<protein>
    <submittedName>
        <fullName evidence="3">Related to RTT103 Regulator of Ty1 Transposition</fullName>
    </submittedName>
</protein>
<dbReference type="InterPro" id="IPR006569">
    <property type="entry name" value="CID_dom"/>
</dbReference>
<proteinExistence type="predicted"/>
<dbReference type="STRING" id="112498.A0A2D3VRV4"/>
<organism evidence="3 4">
    <name type="scientific">Ramularia collo-cygni</name>
    <dbReference type="NCBI Taxonomy" id="112498"/>
    <lineage>
        <taxon>Eukaryota</taxon>
        <taxon>Fungi</taxon>
        <taxon>Dikarya</taxon>
        <taxon>Ascomycota</taxon>
        <taxon>Pezizomycotina</taxon>
        <taxon>Dothideomycetes</taxon>
        <taxon>Dothideomycetidae</taxon>
        <taxon>Mycosphaerellales</taxon>
        <taxon>Mycosphaerellaceae</taxon>
        <taxon>Ramularia</taxon>
    </lineage>
</organism>
<dbReference type="PANTHER" id="PTHR12460:SF0">
    <property type="entry name" value="CID DOMAIN-CONTAINING PROTEIN-RELATED"/>
    <property type="match status" value="1"/>
</dbReference>
<dbReference type="SUPFAM" id="SSF48464">
    <property type="entry name" value="ENTH/VHS domain"/>
    <property type="match status" value="1"/>
</dbReference>
<dbReference type="PANTHER" id="PTHR12460">
    <property type="entry name" value="CYCLIN-DEPENDENT KINASE INHIBITOR-RELATED PROTEIN"/>
    <property type="match status" value="1"/>
</dbReference>
<feature type="domain" description="CID" evidence="2">
    <location>
        <begin position="1"/>
        <end position="134"/>
    </location>
</feature>
<dbReference type="InterPro" id="IPR047883">
    <property type="entry name" value="Rtt103-like_CID"/>
</dbReference>
<dbReference type="Gene3D" id="1.25.40.90">
    <property type="match status" value="1"/>
</dbReference>
<dbReference type="OrthoDB" id="10069473at2759"/>
<feature type="region of interest" description="Disordered" evidence="1">
    <location>
        <begin position="253"/>
        <end position="273"/>
    </location>
</feature>
<reference evidence="3 4" key="1">
    <citation type="submission" date="2016-03" db="EMBL/GenBank/DDBJ databases">
        <authorList>
            <person name="Ploux O."/>
        </authorList>
    </citation>
    <scope>NUCLEOTIDE SEQUENCE [LARGE SCALE GENOMIC DNA]</scope>
    <source>
        <strain evidence="3 4">URUG2</strain>
    </source>
</reference>
<feature type="compositionally biased region" description="Gly residues" evidence="1">
    <location>
        <begin position="141"/>
        <end position="152"/>
    </location>
</feature>
<dbReference type="InterPro" id="IPR008942">
    <property type="entry name" value="ENTH_VHS"/>
</dbReference>
<feature type="region of interest" description="Disordered" evidence="1">
    <location>
        <begin position="286"/>
        <end position="449"/>
    </location>
</feature>
<evidence type="ECO:0000313" key="3">
    <source>
        <dbReference type="EMBL" id="CZT25178.1"/>
    </source>
</evidence>
<dbReference type="FunFam" id="1.25.40.90:FF:000030">
    <property type="entry name" value="DUF618 domain protein"/>
    <property type="match status" value="1"/>
</dbReference>
<feature type="compositionally biased region" description="Low complexity" evidence="1">
    <location>
        <begin position="354"/>
        <end position="370"/>
    </location>
</feature>
<feature type="region of interest" description="Disordered" evidence="1">
    <location>
        <begin position="133"/>
        <end position="152"/>
    </location>
</feature>
<evidence type="ECO:0000259" key="2">
    <source>
        <dbReference type="PROSITE" id="PS51391"/>
    </source>
</evidence>
<dbReference type="SMART" id="SM00582">
    <property type="entry name" value="RPR"/>
    <property type="match status" value="1"/>
</dbReference>
<dbReference type="GO" id="GO:0031124">
    <property type="term" value="P:mRNA 3'-end processing"/>
    <property type="evidence" value="ECO:0007669"/>
    <property type="project" value="InterPro"/>
</dbReference>
<feature type="unsure residue" description="I or L" evidence="3">
    <location>
        <position position="59"/>
    </location>
</feature>
<sequence>MSYSDDAVRAKLSSLSETQESIVTVAQWIMFHRRHADRTASLWLERLRDSSSAAKRLNLIYLANEVVQQSRARSKQDFLVAFEPLIADATALAYKGSSQDMQGKLRRVVEVWRQRNIFNGHVQTLLEGRLDEVDQTKSSTRGGGGLGGGRLGGSLFGGNSSSSARVAPEVEKINQSQMKSNKASAALAAPLNTAKTEYAKMTDPNTPVPSAPVRAAKLRGLVKDLLAAQGAVEASIEARRELIQDLEKLVKSNQGKLADDESTASALRSQAQGMDAMVRDVEDSIMRGQDTPTPGMDASANSTNDWSQRPETEGFTPPPPDVEAFTPPPPATSNDTNGDHTEPPIPEDPPSYLSQSISQPSTTTIEPSPTLDLQAILRSAAGESPHQAPAQNNDNSSSSSSFSSDPRLKRRKLSHKTSAGAMDDDFMNAGGLGVDEDGISAMLGGGGGQ</sequence>
<dbReference type="AlphaFoldDB" id="A0A2D3VRV4"/>
<accession>A0A2D3VRV4</accession>
<dbReference type="GO" id="GO:0099122">
    <property type="term" value="F:RNA polymerase II C-terminal domain binding"/>
    <property type="evidence" value="ECO:0007669"/>
    <property type="project" value="InterPro"/>
</dbReference>
<name>A0A2D3VRV4_9PEZI</name>
<keyword evidence="4" id="KW-1185">Reference proteome</keyword>
<dbReference type="PROSITE" id="PS51391">
    <property type="entry name" value="CID"/>
    <property type="match status" value="1"/>
</dbReference>
<dbReference type="Proteomes" id="UP000225277">
    <property type="component" value="Unassembled WGS sequence"/>
</dbReference>
<feature type="compositionally biased region" description="Pro residues" evidence="1">
    <location>
        <begin position="316"/>
        <end position="331"/>
    </location>
</feature>
<feature type="compositionally biased region" description="Polar residues" evidence="1">
    <location>
        <begin position="263"/>
        <end position="272"/>
    </location>
</feature>